<evidence type="ECO:0000313" key="3">
    <source>
        <dbReference type="Proteomes" id="UP000249354"/>
    </source>
</evidence>
<dbReference type="SUPFAM" id="SSF56300">
    <property type="entry name" value="Metallo-dependent phosphatases"/>
    <property type="match status" value="1"/>
</dbReference>
<dbReference type="InterPro" id="IPR051158">
    <property type="entry name" value="Metallophosphoesterase_sf"/>
</dbReference>
<dbReference type="CDD" id="cd07385">
    <property type="entry name" value="MPP_YkuE_C"/>
    <property type="match status" value="1"/>
</dbReference>
<feature type="domain" description="Calcineurin-like phosphoesterase" evidence="1">
    <location>
        <begin position="29"/>
        <end position="190"/>
    </location>
</feature>
<dbReference type="EMBL" id="QBMC01000045">
    <property type="protein sequence ID" value="PZO19382.1"/>
    <property type="molecule type" value="Genomic_DNA"/>
</dbReference>
<sequence length="276" mass="30916">MHRIFSGALSVDQHTIPIADLPARLEGTTIAQLSDFHFDGLRLSDSLLAQTIDQLHSFNPDLIALTGDFVTDAPEPIYELVRRIKHLPSRYGMVSVLGNHDIQKAGARSMVTQALEQAGIPVLWNAIAHPFGPDFPIVGFADYWSKEFDPTILNQLDPTTPRLVLSHNPDTAEPLAPYRVDLQLSGHTHGGQIYIPGVGSGPELWKKIRRWVPRKIRNKIPGLSDQCFHVVEHWEWGQGLHRVNNNWLYVNRGLGTYPPGRLFCPPELTILTLIKA</sequence>
<organism evidence="2 3">
    <name type="scientific">Leptolyngbya foveolarum</name>
    <dbReference type="NCBI Taxonomy" id="47253"/>
    <lineage>
        <taxon>Bacteria</taxon>
        <taxon>Bacillati</taxon>
        <taxon>Cyanobacteriota</taxon>
        <taxon>Cyanophyceae</taxon>
        <taxon>Leptolyngbyales</taxon>
        <taxon>Leptolyngbyaceae</taxon>
        <taxon>Leptolyngbya group</taxon>
        <taxon>Leptolyngbya</taxon>
    </lineage>
</organism>
<dbReference type="AlphaFoldDB" id="A0A2W4UFQ6"/>
<dbReference type="PANTHER" id="PTHR31302">
    <property type="entry name" value="TRANSMEMBRANE PROTEIN WITH METALLOPHOSPHOESTERASE DOMAIN-RELATED"/>
    <property type="match status" value="1"/>
</dbReference>
<reference evidence="3" key="1">
    <citation type="submission" date="2018-04" db="EMBL/GenBank/DDBJ databases">
        <authorList>
            <person name="Cornet L."/>
        </authorList>
    </citation>
    <scope>NUCLEOTIDE SEQUENCE [LARGE SCALE GENOMIC DNA]</scope>
</reference>
<protein>
    <submittedName>
        <fullName evidence="2">Metallophosphatase</fullName>
    </submittedName>
</protein>
<dbReference type="InterPro" id="IPR029052">
    <property type="entry name" value="Metallo-depent_PP-like"/>
</dbReference>
<proteinExistence type="predicted"/>
<evidence type="ECO:0000259" key="1">
    <source>
        <dbReference type="Pfam" id="PF00149"/>
    </source>
</evidence>
<dbReference type="Gene3D" id="3.60.21.10">
    <property type="match status" value="1"/>
</dbReference>
<evidence type="ECO:0000313" key="2">
    <source>
        <dbReference type="EMBL" id="PZO19382.1"/>
    </source>
</evidence>
<dbReference type="Proteomes" id="UP000249354">
    <property type="component" value="Unassembled WGS sequence"/>
</dbReference>
<comment type="caution">
    <text evidence="2">The sequence shown here is derived from an EMBL/GenBank/DDBJ whole genome shotgun (WGS) entry which is preliminary data.</text>
</comment>
<dbReference type="GO" id="GO:0016787">
    <property type="term" value="F:hydrolase activity"/>
    <property type="evidence" value="ECO:0007669"/>
    <property type="project" value="InterPro"/>
</dbReference>
<dbReference type="PANTHER" id="PTHR31302:SF0">
    <property type="entry name" value="TRANSMEMBRANE PROTEIN WITH METALLOPHOSPHOESTERASE DOMAIN"/>
    <property type="match status" value="1"/>
</dbReference>
<dbReference type="Pfam" id="PF00149">
    <property type="entry name" value="Metallophos"/>
    <property type="match status" value="1"/>
</dbReference>
<dbReference type="InterPro" id="IPR004843">
    <property type="entry name" value="Calcineurin-like_PHP"/>
</dbReference>
<accession>A0A2W4UFQ6</accession>
<name>A0A2W4UFQ6_9CYAN</name>
<reference evidence="2 3" key="2">
    <citation type="submission" date="2018-06" db="EMBL/GenBank/DDBJ databases">
        <title>Metagenomic assembly of (sub)arctic Cyanobacteria and their associated microbiome from non-axenic cultures.</title>
        <authorList>
            <person name="Baurain D."/>
        </authorList>
    </citation>
    <scope>NUCLEOTIDE SEQUENCE [LARGE SCALE GENOMIC DNA]</scope>
    <source>
        <strain evidence="2">ULC129bin1</strain>
    </source>
</reference>
<gene>
    <name evidence="2" type="ORF">DCF25_08700</name>
</gene>